<keyword evidence="6" id="KW-1185">Reference proteome</keyword>
<evidence type="ECO:0000256" key="2">
    <source>
        <dbReference type="NCBIfam" id="TIGR00187"/>
    </source>
</evidence>
<dbReference type="NCBIfam" id="TIGR00187">
    <property type="entry name" value="ribE"/>
    <property type="match status" value="1"/>
</dbReference>
<dbReference type="Gene3D" id="2.40.30.20">
    <property type="match status" value="2"/>
</dbReference>
<keyword evidence="1" id="KW-0677">Repeat</keyword>
<feature type="repeat" description="Lumazine-binding" evidence="3">
    <location>
        <begin position="1"/>
        <end position="95"/>
    </location>
</feature>
<organism evidence="5 6">
    <name type="scientific">Companilactobacillus keshanensis</name>
    <dbReference type="NCBI Taxonomy" id="2486003"/>
    <lineage>
        <taxon>Bacteria</taxon>
        <taxon>Bacillati</taxon>
        <taxon>Bacillota</taxon>
        <taxon>Bacilli</taxon>
        <taxon>Lactobacillales</taxon>
        <taxon>Lactobacillaceae</taxon>
        <taxon>Companilactobacillus</taxon>
    </lineage>
</organism>
<feature type="repeat" description="Lumazine-binding" evidence="3">
    <location>
        <begin position="96"/>
        <end position="192"/>
    </location>
</feature>
<dbReference type="PIRSF" id="PIRSF000498">
    <property type="entry name" value="Riboflavin_syn_A"/>
    <property type="match status" value="1"/>
</dbReference>
<accession>A0ABW4BU99</accession>
<dbReference type="GO" id="GO:0004746">
    <property type="term" value="F:riboflavin synthase activity"/>
    <property type="evidence" value="ECO:0007669"/>
    <property type="project" value="UniProtKB-EC"/>
</dbReference>
<dbReference type="SUPFAM" id="SSF63380">
    <property type="entry name" value="Riboflavin synthase domain-like"/>
    <property type="match status" value="2"/>
</dbReference>
<dbReference type="InterPro" id="IPR017938">
    <property type="entry name" value="Riboflavin_synthase-like_b-brl"/>
</dbReference>
<dbReference type="NCBIfam" id="NF006767">
    <property type="entry name" value="PRK09289.1"/>
    <property type="match status" value="1"/>
</dbReference>
<name>A0ABW4BU99_9LACO</name>
<evidence type="ECO:0000313" key="6">
    <source>
        <dbReference type="Proteomes" id="UP001597251"/>
    </source>
</evidence>
<dbReference type="CDD" id="cd00402">
    <property type="entry name" value="Riboflavin_synthase_like"/>
    <property type="match status" value="1"/>
</dbReference>
<protein>
    <recommendedName>
        <fullName evidence="2">Riboflavin synthase</fullName>
        <ecNumber evidence="2">2.5.1.9</ecNumber>
    </recommendedName>
</protein>
<dbReference type="PANTHER" id="PTHR21098">
    <property type="entry name" value="RIBOFLAVIN SYNTHASE ALPHA CHAIN"/>
    <property type="match status" value="1"/>
</dbReference>
<keyword evidence="5" id="KW-0808">Transferase</keyword>
<comment type="caution">
    <text evidence="5">The sequence shown here is derived from an EMBL/GenBank/DDBJ whole genome shotgun (WGS) entry which is preliminary data.</text>
</comment>
<evidence type="ECO:0000259" key="4">
    <source>
        <dbReference type="PROSITE" id="PS51177"/>
    </source>
</evidence>
<dbReference type="PROSITE" id="PS51177">
    <property type="entry name" value="LUMAZINE_BIND"/>
    <property type="match status" value="2"/>
</dbReference>
<dbReference type="InterPro" id="IPR023366">
    <property type="entry name" value="ATP_synth_asu-like_sf"/>
</dbReference>
<feature type="domain" description="Lumazine-binding" evidence="4">
    <location>
        <begin position="96"/>
        <end position="192"/>
    </location>
</feature>
<evidence type="ECO:0000256" key="1">
    <source>
        <dbReference type="ARBA" id="ARBA00022737"/>
    </source>
</evidence>
<dbReference type="RefSeq" id="WP_125678221.1">
    <property type="nucleotide sequence ID" value="NZ_JBHTOI010000031.1"/>
</dbReference>
<evidence type="ECO:0000313" key="5">
    <source>
        <dbReference type="EMBL" id="MFD1417994.1"/>
    </source>
</evidence>
<dbReference type="EMBL" id="JBHTOI010000031">
    <property type="protein sequence ID" value="MFD1417994.1"/>
    <property type="molecule type" value="Genomic_DNA"/>
</dbReference>
<evidence type="ECO:0000256" key="3">
    <source>
        <dbReference type="PROSITE-ProRule" id="PRU00524"/>
    </source>
</evidence>
<dbReference type="NCBIfam" id="NF009566">
    <property type="entry name" value="PRK13020.1"/>
    <property type="match status" value="1"/>
</dbReference>
<reference evidence="6" key="1">
    <citation type="journal article" date="2019" name="Int. J. Syst. Evol. Microbiol.">
        <title>The Global Catalogue of Microorganisms (GCM) 10K type strain sequencing project: providing services to taxonomists for standard genome sequencing and annotation.</title>
        <authorList>
            <consortium name="The Broad Institute Genomics Platform"/>
            <consortium name="The Broad Institute Genome Sequencing Center for Infectious Disease"/>
            <person name="Wu L."/>
            <person name="Ma J."/>
        </authorList>
    </citation>
    <scope>NUCLEOTIDE SEQUENCE [LARGE SCALE GENOMIC DNA]</scope>
    <source>
        <strain evidence="6">CCM 8936</strain>
    </source>
</reference>
<proteinExistence type="predicted"/>
<dbReference type="Proteomes" id="UP001597251">
    <property type="component" value="Unassembled WGS sequence"/>
</dbReference>
<gene>
    <name evidence="5" type="ORF">ACFQ42_04500</name>
</gene>
<dbReference type="InterPro" id="IPR001783">
    <property type="entry name" value="Lumazine-bd"/>
</dbReference>
<dbReference type="Pfam" id="PF00677">
    <property type="entry name" value="Lum_binding"/>
    <property type="match status" value="2"/>
</dbReference>
<dbReference type="EC" id="2.5.1.9" evidence="2"/>
<sequence length="196" mass="21881">MFTGIIKEVGKIVRIDDLKETKKLTVGYQKLSGIGLGDSISVNGVCLTVTSFNKKSFTVDIMPESFRRTNLSDLKIDSSVNLEQSLLVHDRLDGHFVLGHVDAIAKLLRRTKDQNSIILKFEFPEKYQKYIVEKGSIAVNGISLTVILVDKNTFKVGIIPHTLSETNLKNLDENDLVNIEVDVLGRYIINSKLGAY</sequence>
<feature type="domain" description="Lumazine-binding" evidence="4">
    <location>
        <begin position="1"/>
        <end position="95"/>
    </location>
</feature>
<dbReference type="PANTHER" id="PTHR21098:SF0">
    <property type="entry name" value="RIBOFLAVIN SYNTHASE"/>
    <property type="match status" value="1"/>
</dbReference>
<dbReference type="InterPro" id="IPR026017">
    <property type="entry name" value="Lumazine-bd_dom"/>
</dbReference>